<feature type="region of interest" description="Disordered" evidence="1">
    <location>
        <begin position="1196"/>
        <end position="1222"/>
    </location>
</feature>
<evidence type="ECO:0000313" key="5">
    <source>
        <dbReference type="Proteomes" id="UP000002729"/>
    </source>
</evidence>
<dbReference type="PANTHER" id="PTHR34157">
    <property type="entry name" value="TUZIN"/>
    <property type="match status" value="1"/>
</dbReference>
<feature type="domain" description="Tudor" evidence="2">
    <location>
        <begin position="540"/>
        <end position="598"/>
    </location>
</feature>
<feature type="domain" description="Agenet" evidence="3">
    <location>
        <begin position="606"/>
        <end position="667"/>
    </location>
</feature>
<dbReference type="Pfam" id="PF18359">
    <property type="entry name" value="Tudor_5"/>
    <property type="match status" value="12"/>
</dbReference>
<feature type="domain" description="Agenet" evidence="3">
    <location>
        <begin position="994"/>
        <end position="1055"/>
    </location>
</feature>
<sequence>MDNSLDFSMSQSGAVDFPSVNTPSKKDALAVGAAVEARHNGGRKWYPGKISKAHDDGTFDVAYDDGDRESGVVKEFVRPAGGSPRRSPRKGKHAAGARVEARYRGKSKFYPGKIAKANDDGSYDIAYDDGESEANVIEALIRPLGGAGAGGAFAVGAAVQARYRGKSKLYPGKVAKDNGDGTYDIDYDDGEKESNVAEALIKASAAAPAATGTGGAFAVGAKVEARYRGKSKYYAGVIAKDNGDGTYDIDYDDGEKESKVAEALIKASAAAPAATGTGGAFAVGAKVEARYRGKPKYYAGVIAKDNGDGTYDIDYDDGEKESNVAEALIKASAAAPAATGTGGAFAVGAKVEARYRGKPKYYAGVIAKDNGDGTYDIDYDDGEKESKVAEALIKASAAAAAAAPAAGKGGAFAVGAKVEARYRGKAKYYAGVIATDNGDGTYNIDYDDGEKETKVAEALIKASAAAAAPAAGKGGAFAVGAKVEARYRGKSKYYAGVIATDNGDGTYNIDYDDGEKESKVAEALIKASAAAPAPAAGKGGAFAVGAKVEAKYRGKSKYYAGVIATDNGDGTYNIDYDDGEKETKVAEALIKASAAAPAPAATGTGGAFAVGAKVDARYRGKSKFYAGVIATDNGDGTYNIDYDDGEKETKVAEALIKASAAAPAPAAGKGGAFPVGAKVEARYRGKSKYYAGVIAVDNGDGTYNIDYDDGEKETKVAEALIKASAAAPAATGTGGAFAVGAKVEAKYRGKSKYYAGVIATDNGDGTYNIDYDDGEKETKVAEALIKASAAAPAPAATGTGGAFAVGAKVEARYRGKSKYYAGVIAKDNGDGTYDIDYDDGEKESKVAEALIKASAAAVPAPGKGGAFAVGAKVEARYRGKSKYYAGVIAVNNGDGTYNIDYDDGEKESKVAEALIKASAAAPAPAAGKGGAFPVGAKVEARYRGKSKFYAGVIAVDNGDGTYNIDYDDGEKETKVAEALIKASAAAPAATGTGGAFAVGAKVEARYRGKPKYYAGIIAADNGDGTYNVDYDDGEKETKVAEALIKASASAPAPAPTPAAPAPAPAPTPAAPAPAPAAAAEAGDQLTSLEESQRSTNKLFAAAAALKKTESMASVNAAENLAAAARDLESSTDALAAAGLRAAAQDLNREAVARAEAHMREAAAEDAAAVKDALRSAAAATDGDAAAAAAAGLAADAREDAASDSDGEPSPARHPGVDGAPWIEGRYGRDRFLAERSLRADRRDRSRPRVSKLQRTLLARSVDFNPAKKRSARLRDKALARLATGKASRPSCRDDDGKDRPRTAEARRLARHGSYGDARHCVFRPKTRKDPNSEVKESSDGEGPDAEAKTDNFIQRQDAWTRKVRREKEAAIGKANYDVKLDKKVCPSCGAVQSYDEVEEKRDRCVECAVAYTRKNKGDIDGFLESVEARRREAECKMDALARDVDHGRSVGAKRVFRDGRVVTEPLFPERQSEYAWDAFYERLEADLVRRRDHADDRAGLARSGPAALDHGDPRDDLDECTFQPSIFTRRRGAADDNDHSDFYSRLEEDVKRRHDKHAAHGREDSHCKRWFQRQYNDGLRQPHYHDDGIAGKRVIPEAKCAGPPAPEGPAAPSGTISVESGLAETLSAQRQSRLVDEQQKALEAEVERRVTVATAERVLAASAAWESERRGLLEARERELREAEASQLDHVKAQVALLHSKYDFVRPPPVPRCLAEERDVLKCYEDNKGGDVLKCAKLVDAYSACARRVADDLARSLQQS</sequence>
<feature type="domain" description="Tudor" evidence="2">
    <location>
        <begin position="735"/>
        <end position="793"/>
    </location>
</feature>
<feature type="domain" description="Agenet" evidence="3">
    <location>
        <begin position="279"/>
        <end position="340"/>
    </location>
</feature>
<feature type="domain" description="Agenet" evidence="3">
    <location>
        <begin position="801"/>
        <end position="859"/>
    </location>
</feature>
<dbReference type="InterPro" id="IPR002999">
    <property type="entry name" value="Tudor"/>
</dbReference>
<dbReference type="SMART" id="SM00743">
    <property type="entry name" value="Agenet"/>
    <property type="match status" value="12"/>
</dbReference>
<evidence type="ECO:0000256" key="1">
    <source>
        <dbReference type="SAM" id="MobiDB-lite"/>
    </source>
</evidence>
<feature type="domain" description="Tudor" evidence="2">
    <location>
        <begin position="801"/>
        <end position="859"/>
    </location>
</feature>
<feature type="domain" description="Tudor" evidence="2">
    <location>
        <begin position="27"/>
        <end position="84"/>
    </location>
</feature>
<organism evidence="5">
    <name type="scientific">Aureococcus anophagefferens</name>
    <name type="common">Harmful bloom alga</name>
    <dbReference type="NCBI Taxonomy" id="44056"/>
    <lineage>
        <taxon>Eukaryota</taxon>
        <taxon>Sar</taxon>
        <taxon>Stramenopiles</taxon>
        <taxon>Ochrophyta</taxon>
        <taxon>Pelagophyceae</taxon>
        <taxon>Pelagomonadales</taxon>
        <taxon>Pelagomonadaceae</taxon>
        <taxon>Aureococcus</taxon>
    </lineage>
</organism>
<feature type="domain" description="Agenet" evidence="3">
    <location>
        <begin position="343"/>
        <end position="404"/>
    </location>
</feature>
<feature type="region of interest" description="Disordered" evidence="1">
    <location>
        <begin position="78"/>
        <end position="98"/>
    </location>
</feature>
<dbReference type="InterPro" id="IPR041291">
    <property type="entry name" value="TUDOR_5"/>
</dbReference>
<keyword evidence="5" id="KW-1185">Reference proteome</keyword>
<dbReference type="eggNOG" id="ENOG502QQAC">
    <property type="taxonomic scope" value="Eukaryota"/>
</dbReference>
<feature type="region of interest" description="Disordered" evidence="1">
    <location>
        <begin position="1496"/>
        <end position="1515"/>
    </location>
</feature>
<dbReference type="RefSeq" id="XP_009036127.1">
    <property type="nucleotide sequence ID" value="XM_009037879.1"/>
</dbReference>
<gene>
    <name evidence="4" type="ORF">AURANDRAFT_63577</name>
</gene>
<dbReference type="KEGG" id="aaf:AURANDRAFT_63577"/>
<feature type="domain" description="Tudor" evidence="2">
    <location>
        <begin position="475"/>
        <end position="533"/>
    </location>
</feature>
<dbReference type="OMA" id="RGKSKFY"/>
<feature type="domain" description="Tudor" evidence="2">
    <location>
        <begin position="279"/>
        <end position="337"/>
    </location>
</feature>
<feature type="compositionally biased region" description="Basic and acidic residues" evidence="1">
    <location>
        <begin position="1290"/>
        <end position="1307"/>
    </location>
</feature>
<dbReference type="OrthoDB" id="76557at2759"/>
<dbReference type="InterPro" id="IPR008395">
    <property type="entry name" value="Agenet-like_dom"/>
</dbReference>
<dbReference type="SMART" id="SM00333">
    <property type="entry name" value="TUDOR"/>
    <property type="match status" value="16"/>
</dbReference>
<feature type="domain" description="Tudor" evidence="2">
    <location>
        <begin position="151"/>
        <end position="209"/>
    </location>
</feature>
<dbReference type="EMBL" id="GL833126">
    <property type="protein sequence ID" value="EGB08998.1"/>
    <property type="molecule type" value="Genomic_DNA"/>
</dbReference>
<feature type="compositionally biased region" description="Basic and acidic residues" evidence="1">
    <location>
        <begin position="1327"/>
        <end position="1338"/>
    </location>
</feature>
<feature type="compositionally biased region" description="Pro residues" evidence="1">
    <location>
        <begin position="1052"/>
        <end position="1074"/>
    </location>
</feature>
<feature type="domain" description="Tudor" evidence="2">
    <location>
        <begin position="410"/>
        <end position="468"/>
    </location>
</feature>
<feature type="domain" description="Tudor" evidence="2">
    <location>
        <begin position="343"/>
        <end position="401"/>
    </location>
</feature>
<dbReference type="GeneID" id="20224400"/>
<feature type="domain" description="Agenet" evidence="3">
    <location>
        <begin position="865"/>
        <end position="926"/>
    </location>
</feature>
<dbReference type="CDD" id="cd04508">
    <property type="entry name" value="Tudor_SF"/>
    <property type="match status" value="15"/>
</dbReference>
<dbReference type="InParanoid" id="F0Y7E4"/>
<dbReference type="PANTHER" id="PTHR34157:SF2">
    <property type="entry name" value="TUZIN"/>
    <property type="match status" value="1"/>
</dbReference>
<proteinExistence type="predicted"/>
<feature type="domain" description="Tudor" evidence="2">
    <location>
        <begin position="930"/>
        <end position="988"/>
    </location>
</feature>
<feature type="compositionally biased region" description="Basic residues" evidence="1">
    <location>
        <begin position="86"/>
        <end position="95"/>
    </location>
</feature>
<evidence type="ECO:0000259" key="2">
    <source>
        <dbReference type="SMART" id="SM00333"/>
    </source>
</evidence>
<name>F0Y7E4_AURAN</name>
<feature type="region of interest" description="Disordered" evidence="1">
    <location>
        <begin position="1279"/>
        <end position="1359"/>
    </location>
</feature>
<protein>
    <recommendedName>
        <fullName evidence="6">Tudor domain-containing protein</fullName>
    </recommendedName>
</protein>
<feature type="domain" description="Tudor" evidence="2">
    <location>
        <begin position="865"/>
        <end position="923"/>
    </location>
</feature>
<reference evidence="4 5" key="1">
    <citation type="journal article" date="2011" name="Proc. Natl. Acad. Sci. U.S.A.">
        <title>Niche of harmful alga Aureococcus anophagefferens revealed through ecogenomics.</title>
        <authorList>
            <person name="Gobler C.J."/>
            <person name="Berry D.L."/>
            <person name="Dyhrman S.T."/>
            <person name="Wilhelm S.W."/>
            <person name="Salamov A."/>
            <person name="Lobanov A.V."/>
            <person name="Zhang Y."/>
            <person name="Collier J.L."/>
            <person name="Wurch L.L."/>
            <person name="Kustka A.B."/>
            <person name="Dill B.D."/>
            <person name="Shah M."/>
            <person name="VerBerkmoes N.C."/>
            <person name="Kuo A."/>
            <person name="Terry A."/>
            <person name="Pangilinan J."/>
            <person name="Lindquist E.A."/>
            <person name="Lucas S."/>
            <person name="Paulsen I.T."/>
            <person name="Hattenrath-Lehmann T.K."/>
            <person name="Talmage S.C."/>
            <person name="Walker E.A."/>
            <person name="Koch F."/>
            <person name="Burson A.M."/>
            <person name="Marcoval M.A."/>
            <person name="Tang Y.Z."/>
            <person name="Lecleir G.R."/>
            <person name="Coyne K.J."/>
            <person name="Berg G.M."/>
            <person name="Bertrand E.M."/>
            <person name="Saito M.A."/>
            <person name="Gladyshev V.N."/>
            <person name="Grigoriev I.V."/>
        </authorList>
    </citation>
    <scope>NUCLEOTIDE SEQUENCE [LARGE SCALE GENOMIC DNA]</scope>
    <source>
        <strain evidence="5">CCMP 1984</strain>
    </source>
</reference>
<feature type="compositionally biased region" description="Polar residues" evidence="1">
    <location>
        <begin position="1"/>
        <end position="23"/>
    </location>
</feature>
<dbReference type="SUPFAM" id="SSF63748">
    <property type="entry name" value="Tudor/PWWP/MBT"/>
    <property type="match status" value="9"/>
</dbReference>
<feature type="domain" description="Agenet" evidence="3">
    <location>
        <begin position="540"/>
        <end position="601"/>
    </location>
</feature>
<feature type="domain" description="Tudor" evidence="2">
    <location>
        <begin position="606"/>
        <end position="664"/>
    </location>
</feature>
<evidence type="ECO:0000259" key="3">
    <source>
        <dbReference type="SMART" id="SM00743"/>
    </source>
</evidence>
<accession>F0Y7E4</accession>
<dbReference type="Proteomes" id="UP000002729">
    <property type="component" value="Unassembled WGS sequence"/>
</dbReference>
<evidence type="ECO:0000313" key="4">
    <source>
        <dbReference type="EMBL" id="EGB08998.1"/>
    </source>
</evidence>
<feature type="domain" description="Agenet" evidence="3">
    <location>
        <begin position="27"/>
        <end position="85"/>
    </location>
</feature>
<feature type="region of interest" description="Disordered" evidence="1">
    <location>
        <begin position="1"/>
        <end position="24"/>
    </location>
</feature>
<dbReference type="Pfam" id="PF05641">
    <property type="entry name" value="Agenet"/>
    <property type="match status" value="1"/>
</dbReference>
<feature type="domain" description="Agenet" evidence="3">
    <location>
        <begin position="215"/>
        <end position="276"/>
    </location>
</feature>
<dbReference type="PROSITE" id="PS51808">
    <property type="entry name" value="CHCH"/>
    <property type="match status" value="1"/>
</dbReference>
<feature type="region of interest" description="Disordered" evidence="1">
    <location>
        <begin position="1048"/>
        <end position="1091"/>
    </location>
</feature>
<dbReference type="InterPro" id="IPR014002">
    <property type="entry name" value="Agenet_dom_plant"/>
</dbReference>
<feature type="domain" description="Tudor" evidence="2">
    <location>
        <begin position="215"/>
        <end position="273"/>
    </location>
</feature>
<feature type="domain" description="Tudor" evidence="2">
    <location>
        <begin position="671"/>
        <end position="729"/>
    </location>
</feature>
<dbReference type="Gene3D" id="2.30.30.140">
    <property type="match status" value="16"/>
</dbReference>
<evidence type="ECO:0008006" key="6">
    <source>
        <dbReference type="Google" id="ProtNLM"/>
    </source>
</evidence>
<feature type="domain" description="Tudor" evidence="2">
    <location>
        <begin position="994"/>
        <end position="1052"/>
    </location>
</feature>
<feature type="domain" description="Agenet" evidence="3">
    <location>
        <begin position="735"/>
        <end position="796"/>
    </location>
</feature>
<feature type="domain" description="Tudor" evidence="2">
    <location>
        <begin position="91"/>
        <end position="149"/>
    </location>
</feature>
<feature type="domain" description="Agenet" evidence="3">
    <location>
        <begin position="410"/>
        <end position="468"/>
    </location>
</feature>
<feature type="domain" description="Agenet" evidence="3">
    <location>
        <begin position="475"/>
        <end position="536"/>
    </location>
</feature>